<keyword evidence="1" id="KW-0812">Transmembrane</keyword>
<protein>
    <submittedName>
        <fullName evidence="2">Uncharacterized protein</fullName>
    </submittedName>
</protein>
<feature type="transmembrane region" description="Helical" evidence="1">
    <location>
        <begin position="43"/>
        <end position="69"/>
    </location>
</feature>
<accession>A0A3R9NXQ7</accession>
<feature type="transmembrane region" description="Helical" evidence="1">
    <location>
        <begin position="6"/>
        <end position="27"/>
    </location>
</feature>
<name>A0A3R9NXQ7_9BACT</name>
<dbReference type="RefSeq" id="WP_125434875.1">
    <property type="nucleotide sequence ID" value="NZ_RWIU01000001.1"/>
</dbReference>
<keyword evidence="1" id="KW-0472">Membrane</keyword>
<dbReference type="AlphaFoldDB" id="A0A3R9NXQ7"/>
<keyword evidence="1" id="KW-1133">Transmembrane helix</keyword>
<comment type="caution">
    <text evidence="2">The sequence shown here is derived from an EMBL/GenBank/DDBJ whole genome shotgun (WGS) entry which is preliminary data.</text>
</comment>
<reference evidence="2 3" key="1">
    <citation type="submission" date="2018-12" db="EMBL/GenBank/DDBJ databases">
        <authorList>
            <person name="Feng G."/>
            <person name="Zhu H."/>
        </authorList>
    </citation>
    <scope>NUCLEOTIDE SEQUENCE [LARGE SCALE GENOMIC DNA]</scope>
    <source>
        <strain evidence="2 3">LMG 26000</strain>
    </source>
</reference>
<gene>
    <name evidence="2" type="ORF">EI293_01065</name>
</gene>
<keyword evidence="3" id="KW-1185">Reference proteome</keyword>
<dbReference type="Proteomes" id="UP000270291">
    <property type="component" value="Unassembled WGS sequence"/>
</dbReference>
<dbReference type="EMBL" id="RWIU01000001">
    <property type="protein sequence ID" value="RSK45794.1"/>
    <property type="molecule type" value="Genomic_DNA"/>
</dbReference>
<proteinExistence type="predicted"/>
<organism evidence="2 3">
    <name type="scientific">Hymenobacter perfusus</name>
    <dbReference type="NCBI Taxonomy" id="1236770"/>
    <lineage>
        <taxon>Bacteria</taxon>
        <taxon>Pseudomonadati</taxon>
        <taxon>Bacteroidota</taxon>
        <taxon>Cytophagia</taxon>
        <taxon>Cytophagales</taxon>
        <taxon>Hymenobacteraceae</taxon>
        <taxon>Hymenobacter</taxon>
    </lineage>
</organism>
<evidence type="ECO:0000313" key="3">
    <source>
        <dbReference type="Proteomes" id="UP000270291"/>
    </source>
</evidence>
<dbReference type="OrthoDB" id="886940at2"/>
<evidence type="ECO:0000256" key="1">
    <source>
        <dbReference type="SAM" id="Phobius"/>
    </source>
</evidence>
<evidence type="ECO:0000313" key="2">
    <source>
        <dbReference type="EMBL" id="RSK45794.1"/>
    </source>
</evidence>
<sequence>MNILQIGLSLLGVLWCAGSVAMLAALLTWRERAATFMARSQRLLLVVLPGAAVLLGSVLWVLLHVMLLWGQNAPAVAVR</sequence>